<reference evidence="4" key="1">
    <citation type="submission" date="2023-03" db="EMBL/GenBank/DDBJ databases">
        <title>Chromosome-scale reference genome and RAD-based genetic map of yellow starthistle (Centaurea solstitialis) reveal putative structural variation and QTLs associated with invader traits.</title>
        <authorList>
            <person name="Reatini B."/>
            <person name="Cang F.A."/>
            <person name="Jiang Q."/>
            <person name="Mckibben M.T.W."/>
            <person name="Barker M.S."/>
            <person name="Rieseberg L.H."/>
            <person name="Dlugosch K.M."/>
        </authorList>
    </citation>
    <scope>NUCLEOTIDE SEQUENCE</scope>
    <source>
        <strain evidence="4">CAN-66</strain>
        <tissue evidence="4">Leaf</tissue>
    </source>
</reference>
<gene>
    <name evidence="4" type="ORF">OSB04_025708</name>
</gene>
<dbReference type="PANTHER" id="PTHR46719:SF7">
    <property type="entry name" value="RING-H2 FINGER PROTEIN ATL71-RELATED"/>
    <property type="match status" value="1"/>
</dbReference>
<protein>
    <recommendedName>
        <fullName evidence="3">RING-type domain-containing protein</fullName>
    </recommendedName>
</protein>
<keyword evidence="2" id="KW-0812">Transmembrane</keyword>
<dbReference type="SMART" id="SM00184">
    <property type="entry name" value="RING"/>
    <property type="match status" value="1"/>
</dbReference>
<keyword evidence="5" id="KW-1185">Reference proteome</keyword>
<dbReference type="InterPro" id="IPR001841">
    <property type="entry name" value="Znf_RING"/>
</dbReference>
<comment type="caution">
    <text evidence="4">The sequence shown here is derived from an EMBL/GenBank/DDBJ whole genome shotgun (WGS) entry which is preliminary data.</text>
</comment>
<dbReference type="InterPro" id="IPR013083">
    <property type="entry name" value="Znf_RING/FYVE/PHD"/>
</dbReference>
<feature type="domain" description="RING-type" evidence="3">
    <location>
        <begin position="53"/>
        <end position="96"/>
    </location>
</feature>
<dbReference type="Proteomes" id="UP001172457">
    <property type="component" value="Chromosome 6"/>
</dbReference>
<keyword evidence="2" id="KW-1133">Transmembrane helix</keyword>
<dbReference type="PANTHER" id="PTHR46719">
    <property type="entry name" value="TRANSCRIPTION FACTOR C2H2 FAMILY-RELATED"/>
    <property type="match status" value="1"/>
</dbReference>
<feature type="transmembrane region" description="Helical" evidence="2">
    <location>
        <begin position="143"/>
        <end position="161"/>
    </location>
</feature>
<sequence length="200" mass="23235">MLTPRKKDYVYHFFGYGGVNARFYQEDACLVDLPIIRFQDLHNQGHRHVERMCFICSADYQKDDVLSQLGRCGHVYHYECVGKLLHRKQTCCPFCRSSIFSGPSPVLSSTCLDMAVLMLGSTKRMYALWIFPSFDSKIYTMRATYMTIECVLFVLLITRRMMCFHNLVGVIMSIILTMSENCFTVNRLVVRFADLRFSPI</sequence>
<name>A0AA38T1Y8_9ASTR</name>
<keyword evidence="1" id="KW-0862">Zinc</keyword>
<dbReference type="AlphaFoldDB" id="A0AA38T1Y8"/>
<dbReference type="InterPro" id="IPR045899">
    <property type="entry name" value="ATL71-like"/>
</dbReference>
<dbReference type="SUPFAM" id="SSF57850">
    <property type="entry name" value="RING/U-box"/>
    <property type="match status" value="1"/>
</dbReference>
<dbReference type="Gene3D" id="3.30.40.10">
    <property type="entry name" value="Zinc/RING finger domain, C3HC4 (zinc finger)"/>
    <property type="match status" value="1"/>
</dbReference>
<keyword evidence="1" id="KW-0863">Zinc-finger</keyword>
<keyword evidence="2" id="KW-0472">Membrane</keyword>
<keyword evidence="1" id="KW-0479">Metal-binding</keyword>
<evidence type="ECO:0000259" key="3">
    <source>
        <dbReference type="PROSITE" id="PS50089"/>
    </source>
</evidence>
<dbReference type="EMBL" id="JARYMX010000006">
    <property type="protein sequence ID" value="KAJ9546001.1"/>
    <property type="molecule type" value="Genomic_DNA"/>
</dbReference>
<dbReference type="PROSITE" id="PS50089">
    <property type="entry name" value="ZF_RING_2"/>
    <property type="match status" value="1"/>
</dbReference>
<dbReference type="GO" id="GO:0008270">
    <property type="term" value="F:zinc ion binding"/>
    <property type="evidence" value="ECO:0007669"/>
    <property type="project" value="UniProtKB-KW"/>
</dbReference>
<dbReference type="Pfam" id="PF13639">
    <property type="entry name" value="zf-RING_2"/>
    <property type="match status" value="1"/>
</dbReference>
<organism evidence="4 5">
    <name type="scientific">Centaurea solstitialis</name>
    <name type="common">yellow star-thistle</name>
    <dbReference type="NCBI Taxonomy" id="347529"/>
    <lineage>
        <taxon>Eukaryota</taxon>
        <taxon>Viridiplantae</taxon>
        <taxon>Streptophyta</taxon>
        <taxon>Embryophyta</taxon>
        <taxon>Tracheophyta</taxon>
        <taxon>Spermatophyta</taxon>
        <taxon>Magnoliopsida</taxon>
        <taxon>eudicotyledons</taxon>
        <taxon>Gunneridae</taxon>
        <taxon>Pentapetalae</taxon>
        <taxon>asterids</taxon>
        <taxon>campanulids</taxon>
        <taxon>Asterales</taxon>
        <taxon>Asteraceae</taxon>
        <taxon>Carduoideae</taxon>
        <taxon>Cardueae</taxon>
        <taxon>Centaureinae</taxon>
        <taxon>Centaurea</taxon>
    </lineage>
</organism>
<evidence type="ECO:0000256" key="2">
    <source>
        <dbReference type="SAM" id="Phobius"/>
    </source>
</evidence>
<evidence type="ECO:0000313" key="5">
    <source>
        <dbReference type="Proteomes" id="UP001172457"/>
    </source>
</evidence>
<accession>A0AA38T1Y8</accession>
<evidence type="ECO:0000256" key="1">
    <source>
        <dbReference type="PROSITE-ProRule" id="PRU00175"/>
    </source>
</evidence>
<proteinExistence type="predicted"/>
<evidence type="ECO:0000313" key="4">
    <source>
        <dbReference type="EMBL" id="KAJ9546001.1"/>
    </source>
</evidence>